<keyword evidence="1" id="KW-0812">Transmembrane</keyword>
<dbReference type="Pfam" id="PF00990">
    <property type="entry name" value="GGDEF"/>
    <property type="match status" value="1"/>
</dbReference>
<dbReference type="InterPro" id="IPR003660">
    <property type="entry name" value="HAMP_dom"/>
</dbReference>
<dbReference type="InterPro" id="IPR000160">
    <property type="entry name" value="GGDEF_dom"/>
</dbReference>
<dbReference type="CDD" id="cd01949">
    <property type="entry name" value="GGDEF"/>
    <property type="match status" value="1"/>
</dbReference>
<keyword evidence="1" id="KW-1133">Transmembrane helix</keyword>
<reference evidence="4 5" key="1">
    <citation type="submission" date="2017-05" db="EMBL/GenBank/DDBJ databases">
        <title>Acinetobacter populi ANC 5415 (= PBJ7), whole genome shotgun sequencing project.</title>
        <authorList>
            <person name="Nemec A."/>
            <person name="Radolfova-Krizova L."/>
        </authorList>
    </citation>
    <scope>NUCLEOTIDE SEQUENCE [LARGE SCALE GENOMIC DNA]</scope>
    <source>
        <strain evidence="4 5">PBJ7</strain>
    </source>
</reference>
<dbReference type="PANTHER" id="PTHR46663">
    <property type="entry name" value="DIGUANYLATE CYCLASE DGCT-RELATED"/>
    <property type="match status" value="1"/>
</dbReference>
<dbReference type="Gene3D" id="3.30.70.270">
    <property type="match status" value="1"/>
</dbReference>
<dbReference type="OrthoDB" id="9812260at2"/>
<feature type="transmembrane region" description="Helical" evidence="1">
    <location>
        <begin position="158"/>
        <end position="181"/>
    </location>
</feature>
<dbReference type="Pfam" id="PF17152">
    <property type="entry name" value="CHASE8"/>
    <property type="match status" value="1"/>
</dbReference>
<comment type="caution">
    <text evidence="4">The sequence shown here is derived from an EMBL/GenBank/DDBJ whole genome shotgun (WGS) entry which is preliminary data.</text>
</comment>
<evidence type="ECO:0000313" key="4">
    <source>
        <dbReference type="EMBL" id="OUY08504.1"/>
    </source>
</evidence>
<organism evidence="4 5">
    <name type="scientific">Acinetobacter populi</name>
    <dbReference type="NCBI Taxonomy" id="1582270"/>
    <lineage>
        <taxon>Bacteria</taxon>
        <taxon>Pseudomonadati</taxon>
        <taxon>Pseudomonadota</taxon>
        <taxon>Gammaproteobacteria</taxon>
        <taxon>Moraxellales</taxon>
        <taxon>Moraxellaceae</taxon>
        <taxon>Acinetobacter</taxon>
    </lineage>
</organism>
<gene>
    <name evidence="4" type="ORF">CAP51_02490</name>
</gene>
<dbReference type="SMART" id="SM00267">
    <property type="entry name" value="GGDEF"/>
    <property type="match status" value="1"/>
</dbReference>
<evidence type="ECO:0000256" key="1">
    <source>
        <dbReference type="SAM" id="Phobius"/>
    </source>
</evidence>
<dbReference type="Gene3D" id="6.10.340.10">
    <property type="match status" value="1"/>
</dbReference>
<dbReference type="SUPFAM" id="SSF55073">
    <property type="entry name" value="Nucleotide cyclase"/>
    <property type="match status" value="1"/>
</dbReference>
<dbReference type="RefSeq" id="WP_087619171.1">
    <property type="nucleotide sequence ID" value="NZ_NEXX01000001.1"/>
</dbReference>
<dbReference type="Proteomes" id="UP000196536">
    <property type="component" value="Unassembled WGS sequence"/>
</dbReference>
<dbReference type="PANTHER" id="PTHR46663:SF2">
    <property type="entry name" value="GGDEF DOMAIN-CONTAINING PROTEIN"/>
    <property type="match status" value="1"/>
</dbReference>
<evidence type="ECO:0000259" key="2">
    <source>
        <dbReference type="PROSITE" id="PS50885"/>
    </source>
</evidence>
<evidence type="ECO:0000313" key="5">
    <source>
        <dbReference type="Proteomes" id="UP000196536"/>
    </source>
</evidence>
<dbReference type="GO" id="GO:0007165">
    <property type="term" value="P:signal transduction"/>
    <property type="evidence" value="ECO:0007669"/>
    <property type="project" value="InterPro"/>
</dbReference>
<evidence type="ECO:0008006" key="6">
    <source>
        <dbReference type="Google" id="ProtNLM"/>
    </source>
</evidence>
<keyword evidence="5" id="KW-1185">Reference proteome</keyword>
<dbReference type="InterPro" id="IPR052163">
    <property type="entry name" value="DGC-Regulatory_Protein"/>
</dbReference>
<keyword evidence="1" id="KW-0472">Membrane</keyword>
<dbReference type="PROSITE" id="PS50885">
    <property type="entry name" value="HAMP"/>
    <property type="match status" value="1"/>
</dbReference>
<dbReference type="EMBL" id="NEXX01000001">
    <property type="protein sequence ID" value="OUY08504.1"/>
    <property type="molecule type" value="Genomic_DNA"/>
</dbReference>
<dbReference type="GO" id="GO:0016020">
    <property type="term" value="C:membrane"/>
    <property type="evidence" value="ECO:0007669"/>
    <property type="project" value="InterPro"/>
</dbReference>
<name>A0A1Z9Z214_9GAMM</name>
<dbReference type="AlphaFoldDB" id="A0A1Z9Z214"/>
<evidence type="ECO:0000259" key="3">
    <source>
        <dbReference type="PROSITE" id="PS50887"/>
    </source>
</evidence>
<accession>A0A1Z9Z214</accession>
<sequence>MFTPISSQTSLKSYLIKSQAYLSLLIFLVCVVGMTGIAAHTFKKYSEYNLQLIAQALSEQLQAAVVFDDKQTVDETLLLFIEKYPLESIQVTHVNGQLISYINDDAKHSFYSPVLEKIQGWLISDRAGHTDIVHNGQTIAKIKVVNSVIPLINFLQQFLILFTISVIFALMLIAFSTRLIYQKISYSLDTLTETTESVTAHRDFDQRVPSGHIAEFNLISQSFNALLDEIQTWHTHLQQENSHLEHRALHDTLTQLPNRAYFNQKLTQLFESQDQQQFALLYIDNNNFKEINDTHGHLFGDAVLREMAIRLKLALRSDDFLARIGGDEFAVLLLNINKPIYAMTVAQNLLHVSDIPLSIDNLSIQFSFSIGIALSSNAKSVEDLIHQADQAMYQAKLSDIQKLAIYDHQSSY</sequence>
<dbReference type="InterPro" id="IPR033417">
    <property type="entry name" value="CHASE8"/>
</dbReference>
<feature type="domain" description="GGDEF" evidence="3">
    <location>
        <begin position="276"/>
        <end position="408"/>
    </location>
</feature>
<proteinExistence type="predicted"/>
<dbReference type="NCBIfam" id="TIGR00254">
    <property type="entry name" value="GGDEF"/>
    <property type="match status" value="1"/>
</dbReference>
<feature type="transmembrane region" description="Helical" evidence="1">
    <location>
        <begin position="20"/>
        <end position="42"/>
    </location>
</feature>
<protein>
    <recommendedName>
        <fullName evidence="6">GGDEF domain-containing protein</fullName>
    </recommendedName>
</protein>
<feature type="domain" description="HAMP" evidence="2">
    <location>
        <begin position="182"/>
        <end position="235"/>
    </location>
</feature>
<dbReference type="PROSITE" id="PS50887">
    <property type="entry name" value="GGDEF"/>
    <property type="match status" value="1"/>
</dbReference>
<dbReference type="InterPro" id="IPR043128">
    <property type="entry name" value="Rev_trsase/Diguanyl_cyclase"/>
</dbReference>
<dbReference type="InterPro" id="IPR029787">
    <property type="entry name" value="Nucleotide_cyclase"/>
</dbReference>